<gene>
    <name evidence="4" type="ORF">Nepgr_021541</name>
</gene>
<feature type="signal peptide" evidence="2">
    <location>
        <begin position="1"/>
        <end position="19"/>
    </location>
</feature>
<dbReference type="InterPro" id="IPR035513">
    <property type="entry name" value="Invertase/methylesterase_inhib"/>
</dbReference>
<dbReference type="FunFam" id="1.20.140.40:FF:000005">
    <property type="entry name" value="Pectin methylesterase inhibitor 1"/>
    <property type="match status" value="1"/>
</dbReference>
<name>A0AAD3SXN1_NEPGR</name>
<feature type="domain" description="Pectinesterase inhibitor" evidence="3">
    <location>
        <begin position="35"/>
        <end position="194"/>
    </location>
</feature>
<organism evidence="4 5">
    <name type="scientific">Nepenthes gracilis</name>
    <name type="common">Slender pitcher plant</name>
    <dbReference type="NCBI Taxonomy" id="150966"/>
    <lineage>
        <taxon>Eukaryota</taxon>
        <taxon>Viridiplantae</taxon>
        <taxon>Streptophyta</taxon>
        <taxon>Embryophyta</taxon>
        <taxon>Tracheophyta</taxon>
        <taxon>Spermatophyta</taxon>
        <taxon>Magnoliopsida</taxon>
        <taxon>eudicotyledons</taxon>
        <taxon>Gunneridae</taxon>
        <taxon>Pentapetalae</taxon>
        <taxon>Caryophyllales</taxon>
        <taxon>Nepenthaceae</taxon>
        <taxon>Nepenthes</taxon>
    </lineage>
</organism>
<comment type="caution">
    <text evidence="4">The sequence shown here is derived from an EMBL/GenBank/DDBJ whole genome shotgun (WGS) entry which is preliminary data.</text>
</comment>
<dbReference type="InterPro" id="IPR006501">
    <property type="entry name" value="Pectinesterase_inhib_dom"/>
</dbReference>
<dbReference type="SMART" id="SM00856">
    <property type="entry name" value="PMEI"/>
    <property type="match status" value="1"/>
</dbReference>
<reference evidence="4" key="1">
    <citation type="submission" date="2023-05" db="EMBL/GenBank/DDBJ databases">
        <title>Nepenthes gracilis genome sequencing.</title>
        <authorList>
            <person name="Fukushima K."/>
        </authorList>
    </citation>
    <scope>NUCLEOTIDE SEQUENCE</scope>
    <source>
        <strain evidence="4">SING2019-196</strain>
    </source>
</reference>
<evidence type="ECO:0000313" key="4">
    <source>
        <dbReference type="EMBL" id="GMH19700.1"/>
    </source>
</evidence>
<protein>
    <recommendedName>
        <fullName evidence="3">Pectinesterase inhibitor domain-containing protein</fullName>
    </recommendedName>
</protein>
<dbReference type="Pfam" id="PF04043">
    <property type="entry name" value="PMEI"/>
    <property type="match status" value="1"/>
</dbReference>
<dbReference type="CDD" id="cd15798">
    <property type="entry name" value="PMEI-like_3"/>
    <property type="match status" value="1"/>
</dbReference>
<feature type="chain" id="PRO_5042010336" description="Pectinesterase inhibitor domain-containing protein" evidence="2">
    <location>
        <begin position="20"/>
        <end position="202"/>
    </location>
</feature>
<dbReference type="Gene3D" id="1.20.140.40">
    <property type="entry name" value="Invertase/pectin methylesterase inhibitor family protein"/>
    <property type="match status" value="1"/>
</dbReference>
<dbReference type="GO" id="GO:0046910">
    <property type="term" value="F:pectinesterase inhibitor activity"/>
    <property type="evidence" value="ECO:0007669"/>
    <property type="project" value="UniProtKB-ARBA"/>
</dbReference>
<keyword evidence="5" id="KW-1185">Reference proteome</keyword>
<evidence type="ECO:0000256" key="1">
    <source>
        <dbReference type="ARBA" id="ARBA00022729"/>
    </source>
</evidence>
<dbReference type="PANTHER" id="PTHR31080:SF87">
    <property type="entry name" value="PECTINESTERASE INHIBITOR 7"/>
    <property type="match status" value="1"/>
</dbReference>
<dbReference type="SUPFAM" id="SSF101148">
    <property type="entry name" value="Plant invertase/pectin methylesterase inhibitor"/>
    <property type="match status" value="1"/>
</dbReference>
<dbReference type="EMBL" id="BSYO01000021">
    <property type="protein sequence ID" value="GMH19700.1"/>
    <property type="molecule type" value="Genomic_DNA"/>
</dbReference>
<evidence type="ECO:0000259" key="3">
    <source>
        <dbReference type="SMART" id="SM00856"/>
    </source>
</evidence>
<dbReference type="InterPro" id="IPR051955">
    <property type="entry name" value="PME_Inhibitor"/>
</dbReference>
<sequence length="202" mass="21923">MAKPTILLLFLSIFCIANATLAAATAAAAAKVTSSSLSFIKDKCNTTQYVNLCVQSLSPYASQIGQSSRELTRVALNVSLVQAESTMAFLRKVRKIKGLRPRELAAVKDCVDEMGDTVDELSESARELKRAGGARPKEFRWRMSNVQTWVSAALTDDSTCLDGFSGRALNGRVKASIRARMISVDHYTSNALALINQYAAKP</sequence>
<evidence type="ECO:0000256" key="2">
    <source>
        <dbReference type="SAM" id="SignalP"/>
    </source>
</evidence>
<dbReference type="Proteomes" id="UP001279734">
    <property type="component" value="Unassembled WGS sequence"/>
</dbReference>
<proteinExistence type="predicted"/>
<evidence type="ECO:0000313" key="5">
    <source>
        <dbReference type="Proteomes" id="UP001279734"/>
    </source>
</evidence>
<dbReference type="PANTHER" id="PTHR31080">
    <property type="entry name" value="PECTINESTERASE INHIBITOR-LIKE"/>
    <property type="match status" value="1"/>
</dbReference>
<dbReference type="AlphaFoldDB" id="A0AAD3SXN1"/>
<accession>A0AAD3SXN1</accession>
<keyword evidence="1 2" id="KW-0732">Signal</keyword>
<dbReference type="NCBIfam" id="TIGR01614">
    <property type="entry name" value="PME_inhib"/>
    <property type="match status" value="1"/>
</dbReference>